<evidence type="ECO:0000313" key="1">
    <source>
        <dbReference type="EMBL" id="AUX27552.1"/>
    </source>
</evidence>
<proteinExistence type="predicted"/>
<dbReference type="OrthoDB" id="1551269at2"/>
<protein>
    <submittedName>
        <fullName evidence="1">Uncharacterized protein</fullName>
    </submittedName>
</protein>
<sequence length="91" mass="10134">MKRTGICPKCQHNVLWYVENVAANEEAGLMQQHPTFQLAVTGNGSYGRAGSTEAYVCQQCGYIELYLKERLTADGKHVRELRGSRGAPYRG</sequence>
<dbReference type="EMBL" id="CP012670">
    <property type="protein sequence ID" value="AUX27552.1"/>
    <property type="molecule type" value="Genomic_DNA"/>
</dbReference>
<accession>A0A4V0NEW1</accession>
<name>A0A4V0NEW1_SORCE</name>
<organism evidence="1 2">
    <name type="scientific">Sorangium cellulosum</name>
    <name type="common">Polyangium cellulosum</name>
    <dbReference type="NCBI Taxonomy" id="56"/>
    <lineage>
        <taxon>Bacteria</taxon>
        <taxon>Pseudomonadati</taxon>
        <taxon>Myxococcota</taxon>
        <taxon>Polyangia</taxon>
        <taxon>Polyangiales</taxon>
        <taxon>Polyangiaceae</taxon>
        <taxon>Sorangium</taxon>
    </lineage>
</organism>
<dbReference type="Proteomes" id="UP000295781">
    <property type="component" value="Chromosome"/>
</dbReference>
<reference evidence="1 2" key="1">
    <citation type="submission" date="2015-09" db="EMBL/GenBank/DDBJ databases">
        <title>Sorangium comparison.</title>
        <authorList>
            <person name="Zaburannyi N."/>
            <person name="Bunk B."/>
            <person name="Overmann J."/>
            <person name="Mueller R."/>
        </authorList>
    </citation>
    <scope>NUCLEOTIDE SEQUENCE [LARGE SCALE GENOMIC DNA]</scope>
    <source>
        <strain evidence="1 2">So ceGT47</strain>
    </source>
</reference>
<gene>
    <name evidence="1" type="ORF">SOCEGT47_081460</name>
</gene>
<dbReference type="AlphaFoldDB" id="A0A4V0NEW1"/>
<evidence type="ECO:0000313" key="2">
    <source>
        <dbReference type="Proteomes" id="UP000295781"/>
    </source>
</evidence>